<dbReference type="STRING" id="34720.A0A151K009"/>
<feature type="region of interest" description="Disordered" evidence="1">
    <location>
        <begin position="1"/>
        <end position="24"/>
    </location>
</feature>
<sequence>DNEGRSVSSFGRKGGSSRAGSMVSEGGLSCREINILKKWVSNNEKEERRKNIIIKRTDMLRGIEIDEKERGKWIKGFIKINKWIKEQKGERKNIKVGLKLMFGKERMNIVSVYGEQGGKNLDIKMEKIKEKSTEDLISRERDLQRQWERERIDRSRYNKRYKEISTENKVPNYLRVENMEWKREKENEIRAYLKDKRTYNKDLIVFEFIKNWENSVRKLQIPFQKAFRNSGAHIINLFSFSYSYFNKQVNNILIKLKNKMRQFLKNNQNLIITKADKGNMSVALNKDMYIKKMNKMLNDENIYVTILKDSTKKMISSLKSLITKNSDAMMALPYAYGLPKVYKVDCPLRIITSLSSVLTDLMMQDLKSEVLSAFDFHIPLFRYVNDIVMAVPSKRIYNVSHTFNNFYPRLQFTFEIGGINFLDSIKTIKKNVLQFDWYQKPTYSGRILNFWSQHPISQKRGVISGLVDKAFLLSHRDFHGKNLIERIDHKISFFSINKLNRFIKVHKNLPQMEKKNIIYKIECKDCNASYVGQIHKNLKIKIKQHNNYIRDEIILGKLPITSVHSGKQARRA</sequence>
<proteinExistence type="predicted"/>
<evidence type="ECO:0000256" key="1">
    <source>
        <dbReference type="SAM" id="MobiDB-lite"/>
    </source>
</evidence>
<dbReference type="Pfam" id="PF26215">
    <property type="entry name" value="HTH_animal"/>
    <property type="match status" value="1"/>
</dbReference>
<dbReference type="InterPro" id="IPR058912">
    <property type="entry name" value="HTH_animal"/>
</dbReference>
<evidence type="ECO:0000259" key="2">
    <source>
        <dbReference type="Pfam" id="PF26215"/>
    </source>
</evidence>
<feature type="non-terminal residue" evidence="3">
    <location>
        <position position="1"/>
    </location>
</feature>
<accession>A0A151K009</accession>
<dbReference type="PANTHER" id="PTHR21301">
    <property type="entry name" value="REVERSE TRANSCRIPTASE"/>
    <property type="match status" value="1"/>
</dbReference>
<name>A0A151K009_9HYME</name>
<keyword evidence="4" id="KW-1185">Reference proteome</keyword>
<evidence type="ECO:0000313" key="3">
    <source>
        <dbReference type="EMBL" id="KYN43063.1"/>
    </source>
</evidence>
<dbReference type="Proteomes" id="UP000078541">
    <property type="component" value="Unassembled WGS sequence"/>
</dbReference>
<organism evidence="3 4">
    <name type="scientific">Trachymyrmex septentrionalis</name>
    <dbReference type="NCBI Taxonomy" id="34720"/>
    <lineage>
        <taxon>Eukaryota</taxon>
        <taxon>Metazoa</taxon>
        <taxon>Ecdysozoa</taxon>
        <taxon>Arthropoda</taxon>
        <taxon>Hexapoda</taxon>
        <taxon>Insecta</taxon>
        <taxon>Pterygota</taxon>
        <taxon>Neoptera</taxon>
        <taxon>Endopterygota</taxon>
        <taxon>Hymenoptera</taxon>
        <taxon>Apocrita</taxon>
        <taxon>Aculeata</taxon>
        <taxon>Formicoidea</taxon>
        <taxon>Formicidae</taxon>
        <taxon>Myrmicinae</taxon>
        <taxon>Trachymyrmex</taxon>
    </lineage>
</organism>
<feature type="domain" description="Helix-turn-helix" evidence="2">
    <location>
        <begin position="446"/>
        <end position="484"/>
    </location>
</feature>
<reference evidence="3 4" key="1">
    <citation type="submission" date="2016-03" db="EMBL/GenBank/DDBJ databases">
        <title>Trachymyrmex septentrionalis WGS genome.</title>
        <authorList>
            <person name="Nygaard S."/>
            <person name="Hu H."/>
            <person name="Boomsma J."/>
            <person name="Zhang G."/>
        </authorList>
    </citation>
    <scope>NUCLEOTIDE SEQUENCE [LARGE SCALE GENOMIC DNA]</scope>
    <source>
        <strain evidence="3">Tsep2-gDNA-1</strain>
        <tissue evidence="3">Whole body</tissue>
    </source>
</reference>
<protein>
    <recommendedName>
        <fullName evidence="2">Helix-turn-helix domain-containing protein</fullName>
    </recommendedName>
</protein>
<dbReference type="PANTHER" id="PTHR21301:SF10">
    <property type="entry name" value="REVERSE TRANSCRIPTASE DOMAIN-CONTAINING PROTEIN"/>
    <property type="match status" value="1"/>
</dbReference>
<dbReference type="AlphaFoldDB" id="A0A151K009"/>
<evidence type="ECO:0000313" key="4">
    <source>
        <dbReference type="Proteomes" id="UP000078541"/>
    </source>
</evidence>
<gene>
    <name evidence="3" type="ORF">ALC56_02502</name>
</gene>
<dbReference type="EMBL" id="KQ981298">
    <property type="protein sequence ID" value="KYN43063.1"/>
    <property type="molecule type" value="Genomic_DNA"/>
</dbReference>